<keyword evidence="7 8" id="KW-0739">Sodium transport</keyword>
<keyword evidence="1 8" id="KW-0813">Transport</keyword>
<gene>
    <name evidence="8" type="primary">nqrA</name>
    <name evidence="12" type="ORF">ABS30_02135</name>
</gene>
<reference evidence="12 13" key="1">
    <citation type="submission" date="2015-10" db="EMBL/GenBank/DDBJ databases">
        <title>Metagenome-Assembled Genomes uncover a global brackish microbiome.</title>
        <authorList>
            <person name="Hugerth L.W."/>
            <person name="Larsson J."/>
            <person name="Alneberg J."/>
            <person name="Lindh M.V."/>
            <person name="Legrand C."/>
            <person name="Pinhassi J."/>
            <person name="Andersson A.F."/>
        </authorList>
    </citation>
    <scope>NUCLEOTIDE SEQUENCE [LARGE SCALE GENOMIC DNA]</scope>
    <source>
        <strain evidence="12">BACL3 MAG-120924-bin41</strain>
    </source>
</reference>
<evidence type="ECO:0000259" key="9">
    <source>
        <dbReference type="Pfam" id="PF05896"/>
    </source>
</evidence>
<dbReference type="EC" id="7.2.1.1" evidence="8"/>
<comment type="caution">
    <text evidence="12">The sequence shown here is derived from an EMBL/GenBank/DDBJ whole genome shotgun (WGS) entry which is preliminary data.</text>
</comment>
<keyword evidence="2 8" id="KW-1278">Translocase</keyword>
<evidence type="ECO:0000256" key="3">
    <source>
        <dbReference type="ARBA" id="ARBA00023027"/>
    </source>
</evidence>
<dbReference type="NCBIfam" id="TIGR01936">
    <property type="entry name" value="nqrA"/>
    <property type="match status" value="1"/>
</dbReference>
<dbReference type="GO" id="GO:0016655">
    <property type="term" value="F:oxidoreductase activity, acting on NAD(P)H, quinone or similar compound as acceptor"/>
    <property type="evidence" value="ECO:0007669"/>
    <property type="project" value="UniProtKB-UniRule"/>
</dbReference>
<evidence type="ECO:0000259" key="11">
    <source>
        <dbReference type="Pfam" id="PF24836"/>
    </source>
</evidence>
<keyword evidence="6 8" id="KW-0830">Ubiquinone</keyword>
<sequence>MNRIKRGMELPLAGAPEQVIASVQAPRSLAIVGDDYVGMKPTMLVAEGDRVKLGQPLFSDKKNPEVIYTSPGCGVVSAINRGYQRRLLSLVIELEGDEQVELKSYTSAELPTLSRDQIVADLVESGLWTALRVRPFSKVPAPSEQPVALFINAMDTNPLAVDPAVVIAERTEDFARGVNILSRLPTGETFLCVDAAVKALVAGCQLSSSVRLEEFAGPHPAGLSGTHIHTLSPAGMARQIAYINYQDVIAIGKLFATGLLDPSRVISLAGPQVTAPRLVRSRLGVSLDELCAGELKGNDNRVVTGSVLGGRTAAGSEAYLGRYHSQVTVIREGRDRPLFGYLSPGKERHSVMGIYISSFFKSAPLPLSTSTQGSDRAMVPIGAYEKVMPLDILPTQLLRALIVGDIETAISLGALELDEEDLALCSYVCPGKYEYGTLLRENLTRIEKEA</sequence>
<evidence type="ECO:0000256" key="1">
    <source>
        <dbReference type="ARBA" id="ARBA00022448"/>
    </source>
</evidence>
<evidence type="ECO:0000256" key="4">
    <source>
        <dbReference type="ARBA" id="ARBA00023053"/>
    </source>
</evidence>
<keyword evidence="3 8" id="KW-0520">NAD</keyword>
<dbReference type="InterPro" id="IPR008703">
    <property type="entry name" value="NqrA"/>
</dbReference>
<dbReference type="Pfam" id="PF11973">
    <property type="entry name" value="NQRA_SLBB"/>
    <property type="match status" value="1"/>
</dbReference>
<keyword evidence="4 8" id="KW-0915">Sodium</keyword>
<dbReference type="PANTHER" id="PTHR37839">
    <property type="entry name" value="NA(+)-TRANSLOCATING NADH-QUINONE REDUCTASE SUBUNIT A"/>
    <property type="match status" value="1"/>
</dbReference>
<dbReference type="InterPro" id="IPR022615">
    <property type="entry name" value="NqrA_C_domain"/>
</dbReference>
<feature type="domain" description="Na(+)-translocating NADH-quinone reductase subunit A C-terminal" evidence="10">
    <location>
        <begin position="265"/>
        <end position="313"/>
    </location>
</feature>
<dbReference type="Pfam" id="PF05896">
    <property type="entry name" value="NQRA_N"/>
    <property type="match status" value="1"/>
</dbReference>
<keyword evidence="5 8" id="KW-0406">Ion transport</keyword>
<comment type="subunit">
    <text evidence="8">Composed of six subunits; NqrA, NqrB, NqrC, NqrD, NqrE and NqrF.</text>
</comment>
<dbReference type="Pfam" id="PF24836">
    <property type="entry name" value="NQRA_2nd"/>
    <property type="match status" value="1"/>
</dbReference>
<evidence type="ECO:0000256" key="5">
    <source>
        <dbReference type="ARBA" id="ARBA00023065"/>
    </source>
</evidence>
<evidence type="ECO:0000256" key="6">
    <source>
        <dbReference type="ARBA" id="ARBA00023075"/>
    </source>
</evidence>
<dbReference type="NCBIfam" id="NF003759">
    <property type="entry name" value="PRK05352.1-2"/>
    <property type="match status" value="1"/>
</dbReference>
<evidence type="ECO:0000259" key="10">
    <source>
        <dbReference type="Pfam" id="PF11973"/>
    </source>
</evidence>
<organism evidence="12 13">
    <name type="scientific">OM182 bacterium BACL3 MAG-120924-bin41</name>
    <dbReference type="NCBI Taxonomy" id="1655632"/>
    <lineage>
        <taxon>Bacteria</taxon>
        <taxon>Pseudomonadati</taxon>
        <taxon>Pseudomonadota</taxon>
        <taxon>Gammaproteobacteria</taxon>
        <taxon>OMG group</taxon>
        <taxon>OM182 clade</taxon>
    </lineage>
</organism>
<dbReference type="InterPro" id="IPR056148">
    <property type="entry name" value="NQRA_2nd"/>
</dbReference>
<comment type="catalytic activity">
    <reaction evidence="8">
        <text>a ubiquinone + n Na(+)(in) + NADH + H(+) = a ubiquinol + n Na(+)(out) + NAD(+)</text>
        <dbReference type="Rhea" id="RHEA:47748"/>
        <dbReference type="Rhea" id="RHEA-COMP:9565"/>
        <dbReference type="Rhea" id="RHEA-COMP:9566"/>
        <dbReference type="ChEBI" id="CHEBI:15378"/>
        <dbReference type="ChEBI" id="CHEBI:16389"/>
        <dbReference type="ChEBI" id="CHEBI:17976"/>
        <dbReference type="ChEBI" id="CHEBI:29101"/>
        <dbReference type="ChEBI" id="CHEBI:57540"/>
        <dbReference type="ChEBI" id="CHEBI:57945"/>
        <dbReference type="EC" id="7.2.1.1"/>
    </reaction>
</comment>
<comment type="function">
    <text evidence="8">NQR complex catalyzes the reduction of ubiquinone-1 to ubiquinol by two successive reactions, coupled with the transport of Na(+) ions from the cytoplasm to the periplasm. NqrA to NqrE are probably involved in the second step, the conversion of ubisemiquinone to ubiquinol.</text>
</comment>
<evidence type="ECO:0000256" key="7">
    <source>
        <dbReference type="ARBA" id="ARBA00023201"/>
    </source>
</evidence>
<dbReference type="Proteomes" id="UP000052138">
    <property type="component" value="Unassembled WGS sequence"/>
</dbReference>
<dbReference type="InterPro" id="IPR056147">
    <property type="entry name" value="NQRA_N"/>
</dbReference>
<evidence type="ECO:0000313" key="13">
    <source>
        <dbReference type="Proteomes" id="UP000052138"/>
    </source>
</evidence>
<proteinExistence type="inferred from homology"/>
<dbReference type="EMBL" id="LIDJ01000035">
    <property type="protein sequence ID" value="KRP29997.1"/>
    <property type="molecule type" value="Genomic_DNA"/>
</dbReference>
<dbReference type="HAMAP" id="MF_00425">
    <property type="entry name" value="NqrA"/>
    <property type="match status" value="1"/>
</dbReference>
<evidence type="ECO:0000313" key="12">
    <source>
        <dbReference type="EMBL" id="KRP29997.1"/>
    </source>
</evidence>
<comment type="similarity">
    <text evidence="8">Belongs to the NqrA family.</text>
</comment>
<dbReference type="GO" id="GO:0006814">
    <property type="term" value="P:sodium ion transport"/>
    <property type="evidence" value="ECO:0007669"/>
    <property type="project" value="UniProtKB-UniRule"/>
</dbReference>
<dbReference type="AlphaFoldDB" id="A0A0R2X1R8"/>
<protein>
    <recommendedName>
        <fullName evidence="8">Na(+)-translocating NADH-quinone reductase subunit A</fullName>
        <shortName evidence="8">Na(+)-NQR subunit A</shortName>
        <shortName evidence="8">Na(+)-translocating NQR subunit A</shortName>
        <ecNumber evidence="8">7.2.1.1</ecNumber>
    </recommendedName>
    <alternativeName>
        <fullName evidence="8">NQR complex subunit A</fullName>
    </alternativeName>
    <alternativeName>
        <fullName evidence="8">NQR-1 subunit A</fullName>
    </alternativeName>
</protein>
<feature type="domain" description="NqrA second alpha/beta" evidence="11">
    <location>
        <begin position="113"/>
        <end position="259"/>
    </location>
</feature>
<accession>A0A0R2X1R8</accession>
<dbReference type="PANTHER" id="PTHR37839:SF1">
    <property type="entry name" value="NA(+)-TRANSLOCATING NADH-QUINONE REDUCTASE SUBUNIT A"/>
    <property type="match status" value="1"/>
</dbReference>
<evidence type="ECO:0000256" key="8">
    <source>
        <dbReference type="HAMAP-Rule" id="MF_00425"/>
    </source>
</evidence>
<name>A0A0R2X1R8_9GAMM</name>
<evidence type="ECO:0000256" key="2">
    <source>
        <dbReference type="ARBA" id="ARBA00022967"/>
    </source>
</evidence>
<feature type="domain" description="NqrA N-terminal barrel-sandwich hybrid" evidence="9">
    <location>
        <begin position="3"/>
        <end position="94"/>
    </location>
</feature>